<evidence type="ECO:0000256" key="7">
    <source>
        <dbReference type="ARBA" id="ARBA00022918"/>
    </source>
</evidence>
<organism evidence="10">
    <name type="scientific">Aphanomyces invadans</name>
    <dbReference type="NCBI Taxonomy" id="157072"/>
    <lineage>
        <taxon>Eukaryota</taxon>
        <taxon>Sar</taxon>
        <taxon>Stramenopiles</taxon>
        <taxon>Oomycota</taxon>
        <taxon>Saprolegniomycetes</taxon>
        <taxon>Saprolegniales</taxon>
        <taxon>Verrucalvaceae</taxon>
        <taxon>Aphanomyces</taxon>
    </lineage>
</organism>
<dbReference type="SUPFAM" id="SSF56672">
    <property type="entry name" value="DNA/RNA polymerases"/>
    <property type="match status" value="1"/>
</dbReference>
<dbReference type="InterPro" id="IPR050951">
    <property type="entry name" value="Retrovirus_Pol_polyprotein"/>
</dbReference>
<dbReference type="CDD" id="cd01647">
    <property type="entry name" value="RT_LTR"/>
    <property type="match status" value="1"/>
</dbReference>
<accession>A0A024TAT2</accession>
<keyword evidence="4" id="KW-0540">Nuclease</keyword>
<gene>
    <name evidence="10" type="ORF">H310_14805</name>
</gene>
<reference evidence="10" key="1">
    <citation type="submission" date="2013-12" db="EMBL/GenBank/DDBJ databases">
        <title>The Genome Sequence of Aphanomyces invadans NJM9701.</title>
        <authorList>
            <consortium name="The Broad Institute Genomics Platform"/>
            <person name="Russ C."/>
            <person name="Tyler B."/>
            <person name="van West P."/>
            <person name="Dieguez-Uribeondo J."/>
            <person name="Young S.K."/>
            <person name="Zeng Q."/>
            <person name="Gargeya S."/>
            <person name="Fitzgerald M."/>
            <person name="Abouelleil A."/>
            <person name="Alvarado L."/>
            <person name="Chapman S.B."/>
            <person name="Gainer-Dewar J."/>
            <person name="Goldberg J."/>
            <person name="Griggs A."/>
            <person name="Gujja S."/>
            <person name="Hansen M."/>
            <person name="Howarth C."/>
            <person name="Imamovic A."/>
            <person name="Ireland A."/>
            <person name="Larimer J."/>
            <person name="McCowan C."/>
            <person name="Murphy C."/>
            <person name="Pearson M."/>
            <person name="Poon T.W."/>
            <person name="Priest M."/>
            <person name="Roberts A."/>
            <person name="Saif S."/>
            <person name="Shea T."/>
            <person name="Sykes S."/>
            <person name="Wortman J."/>
            <person name="Nusbaum C."/>
            <person name="Birren B."/>
        </authorList>
    </citation>
    <scope>NUCLEOTIDE SEQUENCE [LARGE SCALE GENOMIC DNA]</scope>
    <source>
        <strain evidence="10">NJM9701</strain>
    </source>
</reference>
<evidence type="ECO:0000256" key="5">
    <source>
        <dbReference type="ARBA" id="ARBA00022759"/>
    </source>
</evidence>
<protein>
    <submittedName>
        <fullName evidence="10">Uncharacterized protein</fullName>
    </submittedName>
</protein>
<dbReference type="FunFam" id="3.10.10.10:FF:000007">
    <property type="entry name" value="Retrovirus-related Pol polyprotein from transposon 17.6-like Protein"/>
    <property type="match status" value="1"/>
</dbReference>
<dbReference type="Gene3D" id="3.10.10.10">
    <property type="entry name" value="HIV Type 1 Reverse Transcriptase, subunit A, domain 1"/>
    <property type="match status" value="1"/>
</dbReference>
<evidence type="ECO:0000256" key="4">
    <source>
        <dbReference type="ARBA" id="ARBA00022722"/>
    </source>
</evidence>
<dbReference type="Pfam" id="PF17917">
    <property type="entry name" value="RT_RNaseH"/>
    <property type="match status" value="1"/>
</dbReference>
<proteinExistence type="predicted"/>
<evidence type="ECO:0000256" key="3">
    <source>
        <dbReference type="ARBA" id="ARBA00022695"/>
    </source>
</evidence>
<dbReference type="InterPro" id="IPR041373">
    <property type="entry name" value="RT_RNaseH"/>
</dbReference>
<keyword evidence="7" id="KW-0695">RNA-directed DNA polymerase</keyword>
<dbReference type="VEuPathDB" id="FungiDB:H310_14805"/>
<keyword evidence="5" id="KW-0255">Endonuclease</keyword>
<dbReference type="STRING" id="157072.A0A024TAT2"/>
<evidence type="ECO:0000259" key="8">
    <source>
        <dbReference type="Pfam" id="PF00078"/>
    </source>
</evidence>
<dbReference type="GO" id="GO:0006508">
    <property type="term" value="P:proteolysis"/>
    <property type="evidence" value="ECO:0007669"/>
    <property type="project" value="UniProtKB-KW"/>
</dbReference>
<dbReference type="GO" id="GO:0004190">
    <property type="term" value="F:aspartic-type endopeptidase activity"/>
    <property type="evidence" value="ECO:0007669"/>
    <property type="project" value="InterPro"/>
</dbReference>
<dbReference type="PROSITE" id="PS00141">
    <property type="entry name" value="ASP_PROTEASE"/>
    <property type="match status" value="1"/>
</dbReference>
<dbReference type="EMBL" id="KI914042">
    <property type="protein sequence ID" value="ETV90402.1"/>
    <property type="molecule type" value="Genomic_DNA"/>
</dbReference>
<feature type="domain" description="Reverse transcriptase RNase H-like" evidence="9">
    <location>
        <begin position="496"/>
        <end position="605"/>
    </location>
</feature>
<feature type="domain" description="Reverse transcriptase" evidence="8">
    <location>
        <begin position="366"/>
        <end position="468"/>
    </location>
</feature>
<evidence type="ECO:0000256" key="1">
    <source>
        <dbReference type="ARBA" id="ARBA00022670"/>
    </source>
</evidence>
<name>A0A024TAT2_9STRA</name>
<dbReference type="eggNOG" id="KOG0017">
    <property type="taxonomic scope" value="Eukaryota"/>
</dbReference>
<dbReference type="RefSeq" id="XP_008880958.1">
    <property type="nucleotide sequence ID" value="XM_008882736.1"/>
</dbReference>
<dbReference type="AlphaFoldDB" id="A0A024TAT2"/>
<dbReference type="Gene3D" id="3.10.20.370">
    <property type="match status" value="1"/>
</dbReference>
<dbReference type="GO" id="GO:0004519">
    <property type="term" value="F:endonuclease activity"/>
    <property type="evidence" value="ECO:0007669"/>
    <property type="project" value="UniProtKB-KW"/>
</dbReference>
<dbReference type="GO" id="GO:0003964">
    <property type="term" value="F:RNA-directed DNA polymerase activity"/>
    <property type="evidence" value="ECO:0007669"/>
    <property type="project" value="UniProtKB-KW"/>
</dbReference>
<dbReference type="CDD" id="cd00303">
    <property type="entry name" value="retropepsin_like"/>
    <property type="match status" value="1"/>
</dbReference>
<dbReference type="Pfam" id="PF00078">
    <property type="entry name" value="RVT_1"/>
    <property type="match status" value="1"/>
</dbReference>
<sequence length="617" mass="69344">MAFLGSDVEADIPLVELEDKRLPSKHWRRQREPTSARRVYFNAFYRDETLLTTPRRVKNSTDRSQKPSAACITGLVKASTAVTSPYMDWPFRDVPDDDVREDCARRVMTTTGEPSEPLVAGQIAEDSAVPLVKAVIQHRQLLVEVYALVDTGASVSVINPDIWRLLGSPPLVQPKYGLISASNTKMPTKGLTKFVISVGTCRAHFSLWVMDGAVSPCILGYKMLRKLGALVNCTRACLQFGNGGEGVNVDEMKKILVCAAVRTESPAPKEEIPIDWTESSLSAEQKEQLRKVLLKFDLFVTTSKAPGRTDLVKCYINTAGDSPIKQAPFRVAQKEGEIMEAEIKQYLELGLIRKSTSPWASPVLMIRKPDGSIGFCIDYRRLNDVTVKDCYPIPRVHDLLDVLGKSKYFSTMDVASGYWNVRMDEESIEKTAFTCKFGLYEWLVMPFGLCNAVPQFQRLMEGVLQEYIWRPLERLKGALDALKRKLTSPPILVYPDFDLPFTIFVDACPIALGAVLMQEQGGRHRVIAYASQALDATQQRWISKKDGTSEIECYGLVWATGKFRPYIDRRHFTVYTDHAALVWLYKTGSKSGNGKLARWAVHLQNLDFTAYKAWTSR</sequence>
<keyword evidence="2" id="KW-0808">Transferase</keyword>
<dbReference type="PANTHER" id="PTHR37984">
    <property type="entry name" value="PROTEIN CBG26694"/>
    <property type="match status" value="1"/>
</dbReference>
<evidence type="ECO:0000313" key="10">
    <source>
        <dbReference type="EMBL" id="ETV90402.1"/>
    </source>
</evidence>
<dbReference type="CDD" id="cd09274">
    <property type="entry name" value="RNase_HI_RT_Ty3"/>
    <property type="match status" value="1"/>
</dbReference>
<dbReference type="OrthoDB" id="119159at2759"/>
<dbReference type="InterPro" id="IPR021109">
    <property type="entry name" value="Peptidase_aspartic_dom_sf"/>
</dbReference>
<dbReference type="Gene3D" id="2.40.70.10">
    <property type="entry name" value="Acid Proteases"/>
    <property type="match status" value="1"/>
</dbReference>
<dbReference type="GeneID" id="20091855"/>
<dbReference type="FunFam" id="3.10.20.370:FF:000001">
    <property type="entry name" value="Retrovirus-related Pol polyprotein from transposon 17.6-like protein"/>
    <property type="match status" value="1"/>
</dbReference>
<keyword evidence="3" id="KW-0548">Nucleotidyltransferase</keyword>
<dbReference type="PANTHER" id="PTHR37984:SF5">
    <property type="entry name" value="PROTEIN NYNRIN-LIKE"/>
    <property type="match status" value="1"/>
</dbReference>
<dbReference type="SUPFAM" id="SSF50630">
    <property type="entry name" value="Acid proteases"/>
    <property type="match status" value="1"/>
</dbReference>
<keyword evidence="1" id="KW-0645">Protease</keyword>
<dbReference type="InterPro" id="IPR043502">
    <property type="entry name" value="DNA/RNA_pol_sf"/>
</dbReference>
<evidence type="ECO:0000256" key="6">
    <source>
        <dbReference type="ARBA" id="ARBA00022801"/>
    </source>
</evidence>
<evidence type="ECO:0000256" key="2">
    <source>
        <dbReference type="ARBA" id="ARBA00022679"/>
    </source>
</evidence>
<evidence type="ECO:0000259" key="9">
    <source>
        <dbReference type="Pfam" id="PF17917"/>
    </source>
</evidence>
<keyword evidence="6" id="KW-0378">Hydrolase</keyword>
<dbReference type="InterPro" id="IPR001969">
    <property type="entry name" value="Aspartic_peptidase_AS"/>
</dbReference>
<dbReference type="Pfam" id="PF13975">
    <property type="entry name" value="gag-asp_proteas"/>
    <property type="match status" value="1"/>
</dbReference>
<dbReference type="InterPro" id="IPR000477">
    <property type="entry name" value="RT_dom"/>
</dbReference>